<dbReference type="SUPFAM" id="SSF53448">
    <property type="entry name" value="Nucleotide-diphospho-sugar transferases"/>
    <property type="match status" value="1"/>
</dbReference>
<reference evidence="4 5" key="1">
    <citation type="journal article" date="2015" name="Genome Announc.">
        <title>Expanding the biotechnology potential of lactobacilli through comparative genomics of 213 strains and associated genera.</title>
        <authorList>
            <person name="Sun Z."/>
            <person name="Harris H.M."/>
            <person name="McCann A."/>
            <person name="Guo C."/>
            <person name="Argimon S."/>
            <person name="Zhang W."/>
            <person name="Yang X."/>
            <person name="Jeffery I.B."/>
            <person name="Cooney J.C."/>
            <person name="Kagawa T.F."/>
            <person name="Liu W."/>
            <person name="Song Y."/>
            <person name="Salvetti E."/>
            <person name="Wrobel A."/>
            <person name="Rasinkangas P."/>
            <person name="Parkhill J."/>
            <person name="Rea M.C."/>
            <person name="O'Sullivan O."/>
            <person name="Ritari J."/>
            <person name="Douillard F.P."/>
            <person name="Paul Ross R."/>
            <person name="Yang R."/>
            <person name="Briner A.E."/>
            <person name="Felis G.E."/>
            <person name="de Vos W.M."/>
            <person name="Barrangou R."/>
            <person name="Klaenhammer T.R."/>
            <person name="Caufield P.W."/>
            <person name="Cui Y."/>
            <person name="Zhang H."/>
            <person name="O'Toole P.W."/>
        </authorList>
    </citation>
    <scope>NUCLEOTIDE SEQUENCE [LARGE SCALE GENOMIC DNA]</scope>
    <source>
        <strain evidence="4 5">DSM 22689</strain>
    </source>
</reference>
<evidence type="ECO:0000256" key="1">
    <source>
        <dbReference type="ARBA" id="ARBA00022676"/>
    </source>
</evidence>
<evidence type="ECO:0000256" key="2">
    <source>
        <dbReference type="ARBA" id="ARBA00022679"/>
    </source>
</evidence>
<dbReference type="Pfam" id="PF00535">
    <property type="entry name" value="Glycos_transf_2"/>
    <property type="match status" value="1"/>
</dbReference>
<comment type="caution">
    <text evidence="4">The sequence shown here is derived from an EMBL/GenBank/DDBJ whole genome shotgun (WGS) entry which is preliminary data.</text>
</comment>
<dbReference type="STRING" id="1423745.GCA_001311215_01030"/>
<feature type="domain" description="Glycosyltransferase 2-like" evidence="3">
    <location>
        <begin position="8"/>
        <end position="123"/>
    </location>
</feature>
<dbReference type="InterPro" id="IPR029044">
    <property type="entry name" value="Nucleotide-diphossugar_trans"/>
</dbReference>
<evidence type="ECO:0000313" key="4">
    <source>
        <dbReference type="EMBL" id="KRM92283.1"/>
    </source>
</evidence>
<dbReference type="AlphaFoldDB" id="A0A0R2CVX5"/>
<dbReference type="Proteomes" id="UP000051586">
    <property type="component" value="Unassembled WGS sequence"/>
</dbReference>
<evidence type="ECO:0000313" key="5">
    <source>
        <dbReference type="Proteomes" id="UP000051586"/>
    </source>
</evidence>
<dbReference type="PANTHER" id="PTHR22916">
    <property type="entry name" value="GLYCOSYLTRANSFERASE"/>
    <property type="match status" value="1"/>
</dbReference>
<accession>A0A0R2CVX5</accession>
<keyword evidence="1" id="KW-0328">Glycosyltransferase</keyword>
<proteinExistence type="predicted"/>
<dbReference type="GO" id="GO:0016757">
    <property type="term" value="F:glycosyltransferase activity"/>
    <property type="evidence" value="ECO:0007669"/>
    <property type="project" value="UniProtKB-KW"/>
</dbReference>
<protein>
    <recommendedName>
        <fullName evidence="3">Glycosyltransferase 2-like domain-containing protein</fullName>
    </recommendedName>
</protein>
<dbReference type="EMBL" id="AYZI01000002">
    <property type="protein sequence ID" value="KRM92283.1"/>
    <property type="molecule type" value="Genomic_DNA"/>
</dbReference>
<gene>
    <name evidence="4" type="ORF">FC87_GL000412</name>
</gene>
<dbReference type="CDD" id="cd00761">
    <property type="entry name" value="Glyco_tranf_GTA_type"/>
    <property type="match status" value="1"/>
</dbReference>
<name>A0A0R2CVX5_9LACO</name>
<dbReference type="PANTHER" id="PTHR22916:SF51">
    <property type="entry name" value="GLYCOSYLTRANSFERASE EPSH-RELATED"/>
    <property type="match status" value="1"/>
</dbReference>
<organism evidence="4 5">
    <name type="scientific">Fructilactobacillus florum DSM 22689 = JCM 16035</name>
    <dbReference type="NCBI Taxonomy" id="1423745"/>
    <lineage>
        <taxon>Bacteria</taxon>
        <taxon>Bacillati</taxon>
        <taxon>Bacillota</taxon>
        <taxon>Bacilli</taxon>
        <taxon>Lactobacillales</taxon>
        <taxon>Lactobacillaceae</taxon>
        <taxon>Fructilactobacillus</taxon>
    </lineage>
</organism>
<evidence type="ECO:0000259" key="3">
    <source>
        <dbReference type="Pfam" id="PF00535"/>
    </source>
</evidence>
<dbReference type="Gene3D" id="3.90.550.10">
    <property type="entry name" value="Spore Coat Polysaccharide Biosynthesis Protein SpsA, Chain A"/>
    <property type="match status" value="1"/>
</dbReference>
<sequence length="328" mass="37925">MSTGKVDVIIPVFNGSQYLKECLDSIESQTYREIHLIIVDDYSDDDSIEIIHQYQQRSACQVTLLKNDKNMGVSYSRNRALKYLEGQYVTFIDADDVLKPHHLATLVNCLKSSPARMAVTGGGSHLIINPKNIKRTKTYAFSDGLCEILGARGVEGYLWNKMFYAEDLQRSGIEFDNDIFMGEDLLFVCENFLFLRAPLIYHPPVTYYYRPNQASAMRKQLDKKGVIAKGDNWLVTYRKIFKLLQPQRAKLDQKVIDLATTQYLASINDLISNLVEVGELQRARQFQSEYFKFRKHLVARVMLSPYFSIKRKVSIAQKVRRNYLLFKK</sequence>
<dbReference type="PATRIC" id="fig|1423745.4.peg.439"/>
<keyword evidence="2" id="KW-0808">Transferase</keyword>
<dbReference type="InterPro" id="IPR001173">
    <property type="entry name" value="Glyco_trans_2-like"/>
</dbReference>
<dbReference type="RefSeq" id="WP_035421247.1">
    <property type="nucleotide sequence ID" value="NZ_AYZI01000002.1"/>
</dbReference>